<gene>
    <name evidence="1" type="ORF">NM688_g1058</name>
</gene>
<dbReference type="Proteomes" id="UP001148662">
    <property type="component" value="Unassembled WGS sequence"/>
</dbReference>
<organism evidence="1 2">
    <name type="scientific">Phlebia brevispora</name>
    <dbReference type="NCBI Taxonomy" id="194682"/>
    <lineage>
        <taxon>Eukaryota</taxon>
        <taxon>Fungi</taxon>
        <taxon>Dikarya</taxon>
        <taxon>Basidiomycota</taxon>
        <taxon>Agaricomycotina</taxon>
        <taxon>Agaricomycetes</taxon>
        <taxon>Polyporales</taxon>
        <taxon>Meruliaceae</taxon>
        <taxon>Phlebia</taxon>
    </lineage>
</organism>
<evidence type="ECO:0000313" key="1">
    <source>
        <dbReference type="EMBL" id="KAJ3558216.1"/>
    </source>
</evidence>
<accession>A0ACC1TCJ3</accession>
<comment type="caution">
    <text evidence="1">The sequence shown here is derived from an EMBL/GenBank/DDBJ whole genome shotgun (WGS) entry which is preliminary data.</text>
</comment>
<protein>
    <submittedName>
        <fullName evidence="1">Uncharacterized protein</fullName>
    </submittedName>
</protein>
<proteinExistence type="predicted"/>
<reference evidence="1" key="1">
    <citation type="submission" date="2022-07" db="EMBL/GenBank/DDBJ databases">
        <title>Genome Sequence of Phlebia brevispora.</title>
        <authorList>
            <person name="Buettner E."/>
        </authorList>
    </citation>
    <scope>NUCLEOTIDE SEQUENCE</scope>
    <source>
        <strain evidence="1">MPL23</strain>
    </source>
</reference>
<name>A0ACC1TCJ3_9APHY</name>
<keyword evidence="2" id="KW-1185">Reference proteome</keyword>
<dbReference type="EMBL" id="JANHOG010000103">
    <property type="protein sequence ID" value="KAJ3558216.1"/>
    <property type="molecule type" value="Genomic_DNA"/>
</dbReference>
<evidence type="ECO:0000313" key="2">
    <source>
        <dbReference type="Proteomes" id="UP001148662"/>
    </source>
</evidence>
<sequence length="852" mass="92892">MVAYSSTSSEIVQAGGTILDLSFMVWTLLRIATLYGLCTVASAAASHSKTSSLVPSPEGTFISSFPPIPQATGSVSSPASIVNLFIGTTNGGHVFPGATLPHGMVKVGMDTDSPGNQAGYDANPVFNVTGFSQLHDDGTGGGVSLSQFKVFPFAFCGTDDKFEECPTSLEGRRVLRKVLTDGSPDDFAQPGYFSSNLSTGVRVELTATRRTALHRYTFPAGTANPRIMVDITNDGQQSSTEPVMLLNATTARVTGAASFAASFGPGRYRAFTCFDFQGDGFDLGPPVQSGGWLGNSGVQQTTNFNQLYFGFQSELGALLTFKPRSSKESTSILVRAGVSFISSDQACANAESEIPDFDFSSVQQTAFDTWDELLGRIKVQTQGVSSEIVALFYSSFYRIHISPADYTGENPLWNSTEPYFDSFYCNWDTFRTLYSFMALHDPVTFSRIVRGMINIQQHEGWLPECRGATAQQFIQGGSNGDPILGEFFVKYHEQAALHNVSSTDLYNALLADAELQPPDWDLQGRQVNIWKNLGYIPSDVWEPSGTNTKQVSRALEYAFGDFAISQVAKILGLTNDSAKYVQRAGNFVNNWNPNTTVPGRPDIKGMMQPRFLNGTFNFTDPRHCSVNDPLHSTCFLDAVNTDGFYESSPIVYSQFVPQDTAKLIELQGGTEAFVSRLNFIFNQSYFDETDEPSQQIPFMYHYANKPGLSTQTSRQVIAQFFNTSVNGLPGNDDSGAMGSYVAFYLAGLYPVPATRQLLLSSPWFPQISFFNPILNTTTTIKAKNFKENPSDGTGGTVFVKSVTIDGKPWESNCFVEWDAFIAGSTIELELTDDINVTCGNVLPPSLSTGGFD</sequence>